<dbReference type="EMBL" id="NGFO01000032">
    <property type="protein sequence ID" value="OUC76493.1"/>
    <property type="molecule type" value="Genomic_DNA"/>
</dbReference>
<evidence type="ECO:0000313" key="2">
    <source>
        <dbReference type="EMBL" id="OUC76493.1"/>
    </source>
</evidence>
<accession>A0A243Q4Z0</accession>
<dbReference type="RefSeq" id="WP_086537253.1">
    <property type="nucleotide sequence ID" value="NZ_NGFO01000032.1"/>
</dbReference>
<organism evidence="2 3">
    <name type="scientific">Gordonia lacunae</name>
    <dbReference type="NCBI Taxonomy" id="417102"/>
    <lineage>
        <taxon>Bacteria</taxon>
        <taxon>Bacillati</taxon>
        <taxon>Actinomycetota</taxon>
        <taxon>Actinomycetes</taxon>
        <taxon>Mycobacteriales</taxon>
        <taxon>Gordoniaceae</taxon>
        <taxon>Gordonia</taxon>
    </lineage>
</organism>
<feature type="transmembrane region" description="Helical" evidence="1">
    <location>
        <begin position="168"/>
        <end position="192"/>
    </location>
</feature>
<dbReference type="Proteomes" id="UP000194632">
    <property type="component" value="Unassembled WGS sequence"/>
</dbReference>
<dbReference type="NCBIfam" id="NF038065">
    <property type="entry name" value="Pr6Pr"/>
    <property type="match status" value="1"/>
</dbReference>
<keyword evidence="1" id="KW-0472">Membrane</keyword>
<feature type="transmembrane region" description="Helical" evidence="1">
    <location>
        <begin position="131"/>
        <end position="148"/>
    </location>
</feature>
<sequence>MTATWWIRLLRVAFAALGVSALVYQAVLRYGDAGFTLANFFSYFTVLSNIFAALVLLAGGLVASGTPRWEWLRGAATTCMVITGIVYALLLQGIDVDVTYAWVDDVLHRVIPLVMLLDWVTVRARRLPERAWLTWLAIPFVYGVYTLIRGPIVDWYPYPFIDPGGQGYLSMTLSLVVVFVGMAFMSFGVYWAGTRGRRSDAAGPEHAPAERS</sequence>
<feature type="transmembrane region" description="Helical" evidence="1">
    <location>
        <begin position="75"/>
        <end position="94"/>
    </location>
</feature>
<evidence type="ECO:0000256" key="1">
    <source>
        <dbReference type="SAM" id="Phobius"/>
    </source>
</evidence>
<comment type="caution">
    <text evidence="2">The sequence shown here is derived from an EMBL/GenBank/DDBJ whole genome shotgun (WGS) entry which is preliminary data.</text>
</comment>
<feature type="transmembrane region" description="Helical" evidence="1">
    <location>
        <begin position="9"/>
        <end position="28"/>
    </location>
</feature>
<dbReference type="InterPro" id="IPR049713">
    <property type="entry name" value="Pr6Pr-like"/>
</dbReference>
<keyword evidence="3" id="KW-1185">Reference proteome</keyword>
<evidence type="ECO:0008006" key="4">
    <source>
        <dbReference type="Google" id="ProtNLM"/>
    </source>
</evidence>
<keyword evidence="1" id="KW-1133">Transmembrane helix</keyword>
<evidence type="ECO:0000313" key="3">
    <source>
        <dbReference type="Proteomes" id="UP000194632"/>
    </source>
</evidence>
<dbReference type="STRING" id="417102.CA982_21655"/>
<feature type="transmembrane region" description="Helical" evidence="1">
    <location>
        <begin position="40"/>
        <end position="63"/>
    </location>
</feature>
<protein>
    <recommendedName>
        <fullName evidence="4">Pr6Pr family membrane protein</fullName>
    </recommendedName>
</protein>
<keyword evidence="1" id="KW-0812">Transmembrane</keyword>
<proteinExistence type="predicted"/>
<dbReference type="OrthoDB" id="9809977at2"/>
<dbReference type="AlphaFoldDB" id="A0A243Q4Z0"/>
<gene>
    <name evidence="2" type="ORF">CA982_21655</name>
</gene>
<reference evidence="2 3" key="1">
    <citation type="submission" date="2017-05" db="EMBL/GenBank/DDBJ databases">
        <title>Biotechnological potential of actinobacteria isolated from South African environments.</title>
        <authorList>
            <person name="Le Roes-Hill M."/>
            <person name="Prins A."/>
            <person name="Durrell K.A."/>
        </authorList>
    </citation>
    <scope>NUCLEOTIDE SEQUENCE [LARGE SCALE GENOMIC DNA]</scope>
    <source>
        <strain evidence="2">BS2</strain>
    </source>
</reference>
<feature type="transmembrane region" description="Helical" evidence="1">
    <location>
        <begin position="106"/>
        <end position="124"/>
    </location>
</feature>
<name>A0A243Q4Z0_9ACTN</name>